<name>A0A4Y9KYT8_9BRAD</name>
<evidence type="ECO:0000313" key="1">
    <source>
        <dbReference type="EMBL" id="TFV36481.1"/>
    </source>
</evidence>
<dbReference type="OrthoDB" id="8018599at2"/>
<dbReference type="AlphaFoldDB" id="A0A4Y9KYT8"/>
<sequence>MSSCDATCFQDASGDVECYCPLKRDVPKSPSGQTSSTGAIGRHTPLRDRFLATVLFSVSHHRSPRILRAAFAAARSSNVGRKAMGKVDRRSALGIGLAAVSAAMVKPAAAQATSYKDTTPWPGVVVREYEGETPSLIPGFKTVSMRDIIMQPGSKTMGPPMMNAMVCHITEGELRLEQEGKTFTGKKNFVWTCNKETKEQAYNDGSAVAIMRITDLKA</sequence>
<dbReference type="EMBL" id="SPQT01000066">
    <property type="protein sequence ID" value="TFV36481.1"/>
    <property type="molecule type" value="Genomic_DNA"/>
</dbReference>
<evidence type="ECO:0000313" key="2">
    <source>
        <dbReference type="Proteomes" id="UP000297966"/>
    </source>
</evidence>
<dbReference type="Proteomes" id="UP000297966">
    <property type="component" value="Unassembled WGS sequence"/>
</dbReference>
<comment type="caution">
    <text evidence="1">The sequence shown here is derived from an EMBL/GenBank/DDBJ whole genome shotgun (WGS) entry which is preliminary data.</text>
</comment>
<accession>A0A4Y9KYT8</accession>
<keyword evidence="2" id="KW-1185">Reference proteome</keyword>
<proteinExistence type="predicted"/>
<reference evidence="1 2" key="1">
    <citation type="submission" date="2019-03" db="EMBL/GenBank/DDBJ databases">
        <title>Bradyrhizobium diversity isolated from nodules of Chamaecrista fasciculata.</title>
        <authorList>
            <person name="Klepa M.S."/>
            <person name="Urquiaga M.O."/>
            <person name="Hungria M."/>
            <person name="Delamuta J.R."/>
        </authorList>
    </citation>
    <scope>NUCLEOTIDE SEQUENCE [LARGE SCALE GENOMIC DNA]</scope>
    <source>
        <strain evidence="1 2">CNPSo 3448</strain>
    </source>
</reference>
<gene>
    <name evidence="1" type="ORF">E4K65_45295</name>
</gene>
<organism evidence="1 2">
    <name type="scientific">Bradyrhizobium niftali</name>
    <dbReference type="NCBI Taxonomy" id="2560055"/>
    <lineage>
        <taxon>Bacteria</taxon>
        <taxon>Pseudomonadati</taxon>
        <taxon>Pseudomonadota</taxon>
        <taxon>Alphaproteobacteria</taxon>
        <taxon>Hyphomicrobiales</taxon>
        <taxon>Nitrobacteraceae</taxon>
        <taxon>Bradyrhizobium</taxon>
    </lineage>
</organism>
<protein>
    <submittedName>
        <fullName evidence="1">Uncharacterized protein</fullName>
    </submittedName>
</protein>